<keyword evidence="2" id="KW-1185">Reference proteome</keyword>
<evidence type="ECO:0000313" key="2">
    <source>
        <dbReference type="Proteomes" id="UP000499080"/>
    </source>
</evidence>
<protein>
    <recommendedName>
        <fullName evidence="3">RNase H type-1 domain-containing protein</fullName>
    </recommendedName>
</protein>
<evidence type="ECO:0008006" key="3">
    <source>
        <dbReference type="Google" id="ProtNLM"/>
    </source>
</evidence>
<accession>A0A4Y2UM92</accession>
<sequence length="132" mass="14463">MGPVARQITHSSQISQRWCCAEFSVRSASLGVLVVICPLGSGLRYPFNIALVLLQNIVNHPCKLFSHSNYCPGNREHLEPLSNRSCHLLGSAGVPGNEMKDQLARQASHDGTLNIKIDLPNSCPKKSQKVFL</sequence>
<evidence type="ECO:0000313" key="1">
    <source>
        <dbReference type="EMBL" id="GBO12786.1"/>
    </source>
</evidence>
<proteinExistence type="predicted"/>
<organism evidence="1 2">
    <name type="scientific">Araneus ventricosus</name>
    <name type="common">Orbweaver spider</name>
    <name type="synonym">Epeira ventricosa</name>
    <dbReference type="NCBI Taxonomy" id="182803"/>
    <lineage>
        <taxon>Eukaryota</taxon>
        <taxon>Metazoa</taxon>
        <taxon>Ecdysozoa</taxon>
        <taxon>Arthropoda</taxon>
        <taxon>Chelicerata</taxon>
        <taxon>Arachnida</taxon>
        <taxon>Araneae</taxon>
        <taxon>Araneomorphae</taxon>
        <taxon>Entelegynae</taxon>
        <taxon>Araneoidea</taxon>
        <taxon>Araneidae</taxon>
        <taxon>Araneus</taxon>
    </lineage>
</organism>
<dbReference type="AlphaFoldDB" id="A0A4Y2UM92"/>
<name>A0A4Y2UM92_ARAVE</name>
<dbReference type="Proteomes" id="UP000499080">
    <property type="component" value="Unassembled WGS sequence"/>
</dbReference>
<gene>
    <name evidence="1" type="ORF">AVEN_48755_1</name>
</gene>
<reference evidence="1 2" key="1">
    <citation type="journal article" date="2019" name="Sci. Rep.">
        <title>Orb-weaving spider Araneus ventricosus genome elucidates the spidroin gene catalogue.</title>
        <authorList>
            <person name="Kono N."/>
            <person name="Nakamura H."/>
            <person name="Ohtoshi R."/>
            <person name="Moran D.A.P."/>
            <person name="Shinohara A."/>
            <person name="Yoshida Y."/>
            <person name="Fujiwara M."/>
            <person name="Mori M."/>
            <person name="Tomita M."/>
            <person name="Arakawa K."/>
        </authorList>
    </citation>
    <scope>NUCLEOTIDE SEQUENCE [LARGE SCALE GENOMIC DNA]</scope>
</reference>
<comment type="caution">
    <text evidence="1">The sequence shown here is derived from an EMBL/GenBank/DDBJ whole genome shotgun (WGS) entry which is preliminary data.</text>
</comment>
<dbReference type="EMBL" id="BGPR01037233">
    <property type="protein sequence ID" value="GBO12786.1"/>
    <property type="molecule type" value="Genomic_DNA"/>
</dbReference>